<organism evidence="2 3">
    <name type="scientific">Hydrogenimonas cancrithermarum</name>
    <dbReference type="NCBI Taxonomy" id="2993563"/>
    <lineage>
        <taxon>Bacteria</taxon>
        <taxon>Pseudomonadati</taxon>
        <taxon>Campylobacterota</taxon>
        <taxon>Epsilonproteobacteria</taxon>
        <taxon>Campylobacterales</taxon>
        <taxon>Hydrogenimonadaceae</taxon>
        <taxon>Hydrogenimonas</taxon>
    </lineage>
</organism>
<proteinExistence type="predicted"/>
<protein>
    <recommendedName>
        <fullName evidence="1">Uncharacterized protein TP-0789 domain-containing protein</fullName>
    </recommendedName>
</protein>
<keyword evidence="3" id="KW-1185">Reference proteome</keyword>
<dbReference type="EMBL" id="AP027370">
    <property type="protein sequence ID" value="BDY13716.1"/>
    <property type="molecule type" value="Genomic_DNA"/>
</dbReference>
<evidence type="ECO:0000313" key="3">
    <source>
        <dbReference type="Proteomes" id="UP001321445"/>
    </source>
</evidence>
<dbReference type="Proteomes" id="UP001321445">
    <property type="component" value="Chromosome"/>
</dbReference>
<dbReference type="Gene3D" id="2.50.20.10">
    <property type="entry name" value="Lipoprotein localisation LolA/LolB/LppX"/>
    <property type="match status" value="1"/>
</dbReference>
<dbReference type="Pfam" id="PF17131">
    <property type="entry name" value="LolA_like"/>
    <property type="match status" value="1"/>
</dbReference>
<name>A0ABN6WWY4_9BACT</name>
<evidence type="ECO:0000259" key="1">
    <source>
        <dbReference type="Pfam" id="PF17131"/>
    </source>
</evidence>
<evidence type="ECO:0000313" key="2">
    <source>
        <dbReference type="EMBL" id="BDY13716.1"/>
    </source>
</evidence>
<dbReference type="RefSeq" id="WP_286336660.1">
    <property type="nucleotide sequence ID" value="NZ_AP027370.1"/>
</dbReference>
<sequence length="240" mass="27595">MKKYVILVLLPILLSAESPKEILERSVRLFSHKNIRFLVHSTVERENGVQKRSFVVAKKNDARNSDLLIRFLAPSTLRCTTILTRKSGTMTQTYVYFPSLGRVRIIPKNKENKEAVGLGISYAELHDMSGTFLPIETIETETGELYKITKRKRPGCITVYLVEKNSKRLKKIETYENGRLKKEIVIDDIGNIGEEAMVLAWHIVDHDKKRILRFRVDKSTITSDISATLFKKNRLKRCSS</sequence>
<reference evidence="2 3" key="1">
    <citation type="submission" date="2023-03" db="EMBL/GenBank/DDBJ databases">
        <title>Description of Hydrogenimonas sp. ISO32.</title>
        <authorList>
            <person name="Mino S."/>
            <person name="Fukazawa S."/>
            <person name="Sawabe T."/>
        </authorList>
    </citation>
    <scope>NUCLEOTIDE SEQUENCE [LARGE SCALE GENOMIC DNA]</scope>
    <source>
        <strain evidence="2 3">ISO32</strain>
    </source>
</reference>
<feature type="domain" description="Uncharacterized protein TP-0789" evidence="1">
    <location>
        <begin position="65"/>
        <end position="237"/>
    </location>
</feature>
<gene>
    <name evidence="2" type="ORF">HCR_20280</name>
</gene>
<accession>A0ABN6WWY4</accession>
<dbReference type="InterPro" id="IPR033399">
    <property type="entry name" value="TP_0789-like"/>
</dbReference>